<comment type="subcellular location">
    <subcellularLocation>
        <location evidence="1">Mitochondrion matrix</location>
    </subcellularLocation>
</comment>
<feature type="domain" description="Complex 1 LYR protein" evidence="10">
    <location>
        <begin position="6"/>
        <end position="61"/>
    </location>
</feature>
<evidence type="ECO:0000256" key="5">
    <source>
        <dbReference type="ARBA" id="ARBA00022946"/>
    </source>
</evidence>
<keyword evidence="5" id="KW-0809">Transit peptide</keyword>
<evidence type="ECO:0000313" key="12">
    <source>
        <dbReference type="Proteomes" id="UP000799778"/>
    </source>
</evidence>
<keyword evidence="12" id="KW-1185">Reference proteome</keyword>
<dbReference type="GO" id="GO:0044183">
    <property type="term" value="F:protein folding chaperone"/>
    <property type="evidence" value="ECO:0007669"/>
    <property type="project" value="TreeGrafter"/>
</dbReference>
<keyword evidence="7" id="KW-0143">Chaperone</keyword>
<dbReference type="CDD" id="cd20267">
    <property type="entry name" value="Complex1_LYR_LYRM7"/>
    <property type="match status" value="1"/>
</dbReference>
<evidence type="ECO:0000256" key="8">
    <source>
        <dbReference type="ARBA" id="ARBA00025268"/>
    </source>
</evidence>
<dbReference type="PANTHER" id="PTHR46749:SF1">
    <property type="entry name" value="COMPLEX III ASSEMBLY FACTOR LYRM7"/>
    <property type="match status" value="1"/>
</dbReference>
<protein>
    <recommendedName>
        <fullName evidence="4">Mitochondrial zinc maintenance protein 1, mitochondrial</fullName>
    </recommendedName>
</protein>
<evidence type="ECO:0000256" key="1">
    <source>
        <dbReference type="ARBA" id="ARBA00004305"/>
    </source>
</evidence>
<comment type="subunit">
    <text evidence="3">Interacts with RIP1.</text>
</comment>
<dbReference type="GO" id="GO:0005759">
    <property type="term" value="C:mitochondrial matrix"/>
    <property type="evidence" value="ECO:0007669"/>
    <property type="project" value="UniProtKB-SubCell"/>
</dbReference>
<evidence type="ECO:0000256" key="4">
    <source>
        <dbReference type="ARBA" id="ARBA00015108"/>
    </source>
</evidence>
<dbReference type="OrthoDB" id="529194at2759"/>
<comment type="function">
    <text evidence="8">Assembly factor required for Rieske Fe-S protein RIP1 incorporation into the cytochrome b-c1 (CIII) complex. Functions as a chaperone, binding to this subunit within the mitochondrial matrix and stabilizing it prior to its translocation and insertion into the late CIII dimeric intermediate within the mitochondrial inner membrane. Modulates the mitochondrial matrix zinc pool.</text>
</comment>
<evidence type="ECO:0000256" key="6">
    <source>
        <dbReference type="ARBA" id="ARBA00023128"/>
    </source>
</evidence>
<feature type="region of interest" description="Disordered" evidence="9">
    <location>
        <begin position="92"/>
        <end position="115"/>
    </location>
</feature>
<proteinExistence type="inferred from homology"/>
<organism evidence="11 12">
    <name type="scientific">Aaosphaeria arxii CBS 175.79</name>
    <dbReference type="NCBI Taxonomy" id="1450172"/>
    <lineage>
        <taxon>Eukaryota</taxon>
        <taxon>Fungi</taxon>
        <taxon>Dikarya</taxon>
        <taxon>Ascomycota</taxon>
        <taxon>Pezizomycotina</taxon>
        <taxon>Dothideomycetes</taxon>
        <taxon>Pleosporomycetidae</taxon>
        <taxon>Pleosporales</taxon>
        <taxon>Pleosporales incertae sedis</taxon>
        <taxon>Aaosphaeria</taxon>
    </lineage>
</organism>
<dbReference type="PANTHER" id="PTHR46749">
    <property type="entry name" value="COMPLEX III ASSEMBLY FACTOR LYRM7"/>
    <property type="match status" value="1"/>
</dbReference>
<evidence type="ECO:0000256" key="9">
    <source>
        <dbReference type="SAM" id="MobiDB-lite"/>
    </source>
</evidence>
<dbReference type="Proteomes" id="UP000799778">
    <property type="component" value="Unassembled WGS sequence"/>
</dbReference>
<name>A0A6A5X9Z1_9PLEO</name>
<dbReference type="InterPro" id="IPR045298">
    <property type="entry name" value="Complex1_LYR_LYRM7"/>
</dbReference>
<evidence type="ECO:0000259" key="10">
    <source>
        <dbReference type="Pfam" id="PF05347"/>
    </source>
</evidence>
<feature type="compositionally biased region" description="Polar residues" evidence="9">
    <location>
        <begin position="102"/>
        <end position="115"/>
    </location>
</feature>
<keyword evidence="6" id="KW-0496">Mitochondrion</keyword>
<sequence length="115" mass="12823">MSKEIALQAYRHILRSTRVAFQGDFNTLAAARWQARQTFEKNRGLPTGSEELTKQITHAEDVAKFLRANVVQGQVVDDKGNYKLNIHDETERGNNEDIKNGSGKNTLAGTKCCST</sequence>
<dbReference type="InterPro" id="IPR050435">
    <property type="entry name" value="MZM1/LYRM7"/>
</dbReference>
<comment type="similarity">
    <text evidence="2">Belongs to the complex I LYR family. MZM1 subfamily.</text>
</comment>
<dbReference type="GeneID" id="54286926"/>
<dbReference type="RefSeq" id="XP_033378111.1">
    <property type="nucleotide sequence ID" value="XM_033529529.1"/>
</dbReference>
<dbReference type="Pfam" id="PF05347">
    <property type="entry name" value="Complex1_LYR"/>
    <property type="match status" value="1"/>
</dbReference>
<evidence type="ECO:0000256" key="3">
    <source>
        <dbReference type="ARBA" id="ARBA00011589"/>
    </source>
</evidence>
<dbReference type="InterPro" id="IPR008011">
    <property type="entry name" value="Complex1_LYR_dom"/>
</dbReference>
<evidence type="ECO:0000313" key="11">
    <source>
        <dbReference type="EMBL" id="KAF2009772.1"/>
    </source>
</evidence>
<evidence type="ECO:0000256" key="2">
    <source>
        <dbReference type="ARBA" id="ARBA00009949"/>
    </source>
</evidence>
<evidence type="ECO:0000256" key="7">
    <source>
        <dbReference type="ARBA" id="ARBA00023186"/>
    </source>
</evidence>
<gene>
    <name evidence="11" type="ORF">BU24DRAFT_428644</name>
</gene>
<accession>A0A6A5X9Z1</accession>
<dbReference type="GO" id="GO:0034551">
    <property type="term" value="P:mitochondrial respiratory chain complex III assembly"/>
    <property type="evidence" value="ECO:0007669"/>
    <property type="project" value="InterPro"/>
</dbReference>
<dbReference type="EMBL" id="ML978078">
    <property type="protein sequence ID" value="KAF2009772.1"/>
    <property type="molecule type" value="Genomic_DNA"/>
</dbReference>
<dbReference type="AlphaFoldDB" id="A0A6A5X9Z1"/>
<reference evidence="11" key="1">
    <citation type="journal article" date="2020" name="Stud. Mycol.">
        <title>101 Dothideomycetes genomes: a test case for predicting lifestyles and emergence of pathogens.</title>
        <authorList>
            <person name="Haridas S."/>
            <person name="Albert R."/>
            <person name="Binder M."/>
            <person name="Bloem J."/>
            <person name="Labutti K."/>
            <person name="Salamov A."/>
            <person name="Andreopoulos B."/>
            <person name="Baker S."/>
            <person name="Barry K."/>
            <person name="Bills G."/>
            <person name="Bluhm B."/>
            <person name="Cannon C."/>
            <person name="Castanera R."/>
            <person name="Culley D."/>
            <person name="Daum C."/>
            <person name="Ezra D."/>
            <person name="Gonzalez J."/>
            <person name="Henrissat B."/>
            <person name="Kuo A."/>
            <person name="Liang C."/>
            <person name="Lipzen A."/>
            <person name="Lutzoni F."/>
            <person name="Magnuson J."/>
            <person name="Mondo S."/>
            <person name="Nolan M."/>
            <person name="Ohm R."/>
            <person name="Pangilinan J."/>
            <person name="Park H.-J."/>
            <person name="Ramirez L."/>
            <person name="Alfaro M."/>
            <person name="Sun H."/>
            <person name="Tritt A."/>
            <person name="Yoshinaga Y."/>
            <person name="Zwiers L.-H."/>
            <person name="Turgeon B."/>
            <person name="Goodwin S."/>
            <person name="Spatafora J."/>
            <person name="Crous P."/>
            <person name="Grigoriev I."/>
        </authorList>
    </citation>
    <scope>NUCLEOTIDE SEQUENCE</scope>
    <source>
        <strain evidence="11">CBS 175.79</strain>
    </source>
</reference>